<reference evidence="1" key="1">
    <citation type="submission" date="2014-11" db="EMBL/GenBank/DDBJ databases">
        <authorList>
            <person name="Amaro Gonzalez C."/>
        </authorList>
    </citation>
    <scope>NUCLEOTIDE SEQUENCE</scope>
</reference>
<sequence length="31" mass="3446">MEGSEKRDDMGMLLEEVNQFSCSILNELGGI</sequence>
<organism evidence="1">
    <name type="scientific">Anguilla anguilla</name>
    <name type="common">European freshwater eel</name>
    <name type="synonym">Muraena anguilla</name>
    <dbReference type="NCBI Taxonomy" id="7936"/>
    <lineage>
        <taxon>Eukaryota</taxon>
        <taxon>Metazoa</taxon>
        <taxon>Chordata</taxon>
        <taxon>Craniata</taxon>
        <taxon>Vertebrata</taxon>
        <taxon>Euteleostomi</taxon>
        <taxon>Actinopterygii</taxon>
        <taxon>Neopterygii</taxon>
        <taxon>Teleostei</taxon>
        <taxon>Anguilliformes</taxon>
        <taxon>Anguillidae</taxon>
        <taxon>Anguilla</taxon>
    </lineage>
</organism>
<proteinExistence type="predicted"/>
<dbReference type="EMBL" id="GBXM01048018">
    <property type="protein sequence ID" value="JAH60559.1"/>
    <property type="molecule type" value="Transcribed_RNA"/>
</dbReference>
<accession>A0A0E9U3R1</accession>
<protein>
    <submittedName>
        <fullName evidence="1">Uncharacterized protein</fullName>
    </submittedName>
</protein>
<evidence type="ECO:0000313" key="1">
    <source>
        <dbReference type="EMBL" id="JAH60559.1"/>
    </source>
</evidence>
<dbReference type="AlphaFoldDB" id="A0A0E9U3R1"/>
<name>A0A0E9U3R1_ANGAN</name>
<reference evidence="1" key="2">
    <citation type="journal article" date="2015" name="Fish Shellfish Immunol.">
        <title>Early steps in the European eel (Anguilla anguilla)-Vibrio vulnificus interaction in the gills: Role of the RtxA13 toxin.</title>
        <authorList>
            <person name="Callol A."/>
            <person name="Pajuelo D."/>
            <person name="Ebbesson L."/>
            <person name="Teles M."/>
            <person name="MacKenzie S."/>
            <person name="Amaro C."/>
        </authorList>
    </citation>
    <scope>NUCLEOTIDE SEQUENCE</scope>
</reference>